<sequence>MSAPTTASLSDLIAAMKGFDTLNGWDVLVSYRQDALNKMLLDIMADTALMTIPEWDVSPKGSIKIYRVALTLANPVLQFKGSDGRVELFFDLAGSYQDKKEGSEAEKIPEHTQLVVSTRLVHVRGSIVGEGTVSSHFTPDEGASGHGHEKITIMKPGQKQAASVAIDLQHVEVRCRAAPGKPELSEEQTKFLKGLVAVGINRHFREAAGLTFYLGCVSSTPATSPNSIVLHPRAFCFSTVPASSDQSDDGALCLWIAVQDGNGNYAVPTEDKPLSLTISGMSYNPIPSGKTASVIFAHDLMANLFLLPALQAKSCTNVRCTSVKGSDGMVFKYKLPSRKIHVDGKDEEYHAWLNTTNENKHLDALDFDMTDEEATMNILTTMSDVALPPLSETKTKCQVTTEWKSKEIRLCWSYHHDSIFKDLTTNERGAAKLTFSLYGNGTWTGVGNNLGIYITHPASFGTPKTEFDGGPWEKVLNGFSGKVPDEYTKLNPAVPSLDFNFSALDYFLTTNLVLPGATLFNADKPDGNGLGVPRDTVVAGTIATVHPVKLAAMTGTVGGGAAVQSLLAPQMLQRRAAQASSALLKAVVRPLPATVGAAMQAPAAAETAGTGGVVGPPKHESQLAADLLDPNTLMLMELTVAASDATNPGLAIWRVLKKHGYSEISDRTCEQMLNMAPGDLTAPLPGTAPDHDVVAGEVAALSVTASSSSPVSKDSPAANGNANGNESFSVRFFDGKYQIAGGATDEYLVVDPNSGLITVKGVEVLPSSVLSPDGVHYVTSWSIPTSRYAVTFKSTLQADGTFTKSFTGTVTDVATGGETPVSGTVIVQIAEKTWWEKFNSQPTAIVAIASFIITAVSLPIGVMGLVLTIRSMKSDGTDRDDMSESDAQRVRERQASNRNNGERAMTEIQQQVEHIARAVTNFRLREPTTAELLRIKVKAEIEKRLQETLGNNNQELLRKKLKGEVSLTNEIKYVNQSIGNAVEAVLIQMHRAGLRDSIQSWAKLGLLEESQVEATTTDVLKSLAEEHTRPFVEGSGIGTGDKMKSTLAEMEMRKRIIELLTEKHEVTIAEVMKRVETAEKTATDAKKVEDKAVQDYNAKKAEKVEAGKKAEYDAALLQLENEMKSAKTERQKRDKELKTEADAKAKAEKEKTEREKEAKKVEKELAEAKKRAEKAAKKGRK</sequence>
<evidence type="ECO:0000256" key="2">
    <source>
        <dbReference type="SAM" id="Phobius"/>
    </source>
</evidence>
<dbReference type="AlphaFoldDB" id="A0A1J7J095"/>
<dbReference type="OrthoDB" id="5231148at2759"/>
<feature type="region of interest" description="Disordered" evidence="1">
    <location>
        <begin position="1123"/>
        <end position="1162"/>
    </location>
</feature>
<name>A0A1J7J095_9PEZI</name>
<keyword evidence="2" id="KW-0812">Transmembrane</keyword>
<feature type="transmembrane region" description="Helical" evidence="2">
    <location>
        <begin position="845"/>
        <end position="869"/>
    </location>
</feature>
<gene>
    <name evidence="3" type="ORF">CONLIGDRAFT_666337</name>
</gene>
<evidence type="ECO:0000256" key="1">
    <source>
        <dbReference type="SAM" id="MobiDB-lite"/>
    </source>
</evidence>
<feature type="region of interest" description="Disordered" evidence="1">
    <location>
        <begin position="874"/>
        <end position="903"/>
    </location>
</feature>
<keyword evidence="4" id="KW-1185">Reference proteome</keyword>
<keyword evidence="2" id="KW-0472">Membrane</keyword>
<reference evidence="3 4" key="1">
    <citation type="submission" date="2016-10" db="EMBL/GenBank/DDBJ databases">
        <title>Draft genome sequence of Coniochaeta ligniaria NRRL30616, a lignocellulolytic fungus for bioabatement of inhibitors in plant biomass hydrolysates.</title>
        <authorList>
            <consortium name="DOE Joint Genome Institute"/>
            <person name="Jimenez D.J."/>
            <person name="Hector R.E."/>
            <person name="Riley R."/>
            <person name="Sun H."/>
            <person name="Grigoriev I.V."/>
            <person name="Van Elsas J.D."/>
            <person name="Nichols N.N."/>
        </authorList>
    </citation>
    <scope>NUCLEOTIDE SEQUENCE [LARGE SCALE GENOMIC DNA]</scope>
    <source>
        <strain evidence="3 4">NRRL 30616</strain>
    </source>
</reference>
<dbReference type="Proteomes" id="UP000182658">
    <property type="component" value="Unassembled WGS sequence"/>
</dbReference>
<organism evidence="3 4">
    <name type="scientific">Coniochaeta ligniaria NRRL 30616</name>
    <dbReference type="NCBI Taxonomy" id="1408157"/>
    <lineage>
        <taxon>Eukaryota</taxon>
        <taxon>Fungi</taxon>
        <taxon>Dikarya</taxon>
        <taxon>Ascomycota</taxon>
        <taxon>Pezizomycotina</taxon>
        <taxon>Sordariomycetes</taxon>
        <taxon>Sordariomycetidae</taxon>
        <taxon>Coniochaetales</taxon>
        <taxon>Coniochaetaceae</taxon>
        <taxon>Coniochaeta</taxon>
    </lineage>
</organism>
<keyword evidence="2" id="KW-1133">Transmembrane helix</keyword>
<accession>A0A1J7J095</accession>
<dbReference type="InParanoid" id="A0A1J7J095"/>
<dbReference type="EMBL" id="KV875094">
    <property type="protein sequence ID" value="OIW32925.1"/>
    <property type="molecule type" value="Genomic_DNA"/>
</dbReference>
<protein>
    <submittedName>
        <fullName evidence="3">Uncharacterized protein</fullName>
    </submittedName>
</protein>
<evidence type="ECO:0000313" key="4">
    <source>
        <dbReference type="Proteomes" id="UP000182658"/>
    </source>
</evidence>
<proteinExistence type="predicted"/>
<evidence type="ECO:0000313" key="3">
    <source>
        <dbReference type="EMBL" id="OIW32925.1"/>
    </source>
</evidence>